<dbReference type="PANTHER" id="PTHR37471:SF1">
    <property type="entry name" value="AB HYDROLASE-1 DOMAIN-CONTAINING PROTEIN"/>
    <property type="match status" value="1"/>
</dbReference>
<evidence type="ECO:0000259" key="2">
    <source>
        <dbReference type="Pfam" id="PF12697"/>
    </source>
</evidence>
<dbReference type="EMBL" id="ML213528">
    <property type="protein sequence ID" value="TFK46586.1"/>
    <property type="molecule type" value="Genomic_DNA"/>
</dbReference>
<proteinExistence type="predicted"/>
<accession>A0A5C3MQF7</accession>
<dbReference type="Proteomes" id="UP000305948">
    <property type="component" value="Unassembled WGS sequence"/>
</dbReference>
<dbReference type="Gene3D" id="3.40.50.1820">
    <property type="entry name" value="alpha/beta hydrolase"/>
    <property type="match status" value="1"/>
</dbReference>
<feature type="domain" description="AB hydrolase-1" evidence="2">
    <location>
        <begin position="246"/>
        <end position="461"/>
    </location>
</feature>
<dbReference type="STRING" id="5364.A0A5C3MQF7"/>
<dbReference type="AlphaFoldDB" id="A0A5C3MQF7"/>
<dbReference type="OrthoDB" id="6431331at2759"/>
<evidence type="ECO:0000313" key="3">
    <source>
        <dbReference type="EMBL" id="TFK46586.1"/>
    </source>
</evidence>
<dbReference type="InterPro" id="IPR029058">
    <property type="entry name" value="AB_hydrolase_fold"/>
</dbReference>
<organism evidence="3 4">
    <name type="scientific">Heliocybe sulcata</name>
    <dbReference type="NCBI Taxonomy" id="5364"/>
    <lineage>
        <taxon>Eukaryota</taxon>
        <taxon>Fungi</taxon>
        <taxon>Dikarya</taxon>
        <taxon>Basidiomycota</taxon>
        <taxon>Agaricomycotina</taxon>
        <taxon>Agaricomycetes</taxon>
        <taxon>Gloeophyllales</taxon>
        <taxon>Gloeophyllaceae</taxon>
        <taxon>Heliocybe</taxon>
    </lineage>
</organism>
<sequence>MIGQSLSEWIFIRASILLLRSVAPLSLLYLSLCWYFSTTLLSKWVWRYALVETSFFLFVYLPRKRLLQRPAKHPPLLDREELRMHYERCVTHFTNTAHTTGWFFSCPFEAIQRENVMEWLLWAFFHCTGQDRLKDWEEQLEMCIVQLEKAIGKKFDPGRNPSITSMRTTLDPVLMVHRPFVWYTIVGLIDAYSFLRLTSLGFRHYATQKWFGAFPLRPLTVFSSKSIHPALSFFYRPHRSKTKLPIVFIHGIGIGFWPYLPFLSDLIRENPDVGVVAIEILPISMHVTSAPLSRKAMCRAVDDVLSSIDIYRFVVISHSYGTVITSHLLKNPIFAPRIAATLLVDPIPFLLHLPATSFNFLYRTPRQANEWQLWYFASRDPDIARTLSRHFFWGESIMWKDELEGKDVAVILAEKDQIVDAKEVRWYLTDGSEEQFRWQKDRWEVLYFRGLDHSTVFDTPERRRHLLDIARRFVQQT</sequence>
<dbReference type="SUPFAM" id="SSF53474">
    <property type="entry name" value="alpha/beta-Hydrolases"/>
    <property type="match status" value="1"/>
</dbReference>
<feature type="transmembrane region" description="Helical" evidence="1">
    <location>
        <begin position="12"/>
        <end position="32"/>
    </location>
</feature>
<protein>
    <recommendedName>
        <fullName evidence="2">AB hydrolase-1 domain-containing protein</fullName>
    </recommendedName>
</protein>
<keyword evidence="1" id="KW-1133">Transmembrane helix</keyword>
<evidence type="ECO:0000256" key="1">
    <source>
        <dbReference type="SAM" id="Phobius"/>
    </source>
</evidence>
<gene>
    <name evidence="3" type="ORF">OE88DRAFT_1637890</name>
</gene>
<keyword evidence="1" id="KW-0812">Transmembrane</keyword>
<feature type="transmembrane region" description="Helical" evidence="1">
    <location>
        <begin position="44"/>
        <end position="62"/>
    </location>
</feature>
<keyword evidence="1" id="KW-0472">Membrane</keyword>
<keyword evidence="4" id="KW-1185">Reference proteome</keyword>
<dbReference type="PANTHER" id="PTHR37471">
    <property type="entry name" value="UNNAMED PRODUCT"/>
    <property type="match status" value="1"/>
</dbReference>
<evidence type="ECO:0000313" key="4">
    <source>
        <dbReference type="Proteomes" id="UP000305948"/>
    </source>
</evidence>
<reference evidence="3 4" key="1">
    <citation type="journal article" date="2019" name="Nat. Ecol. Evol.">
        <title>Megaphylogeny resolves global patterns of mushroom evolution.</title>
        <authorList>
            <person name="Varga T."/>
            <person name="Krizsan K."/>
            <person name="Foldi C."/>
            <person name="Dima B."/>
            <person name="Sanchez-Garcia M."/>
            <person name="Sanchez-Ramirez S."/>
            <person name="Szollosi G.J."/>
            <person name="Szarkandi J.G."/>
            <person name="Papp V."/>
            <person name="Albert L."/>
            <person name="Andreopoulos W."/>
            <person name="Angelini C."/>
            <person name="Antonin V."/>
            <person name="Barry K.W."/>
            <person name="Bougher N.L."/>
            <person name="Buchanan P."/>
            <person name="Buyck B."/>
            <person name="Bense V."/>
            <person name="Catcheside P."/>
            <person name="Chovatia M."/>
            <person name="Cooper J."/>
            <person name="Damon W."/>
            <person name="Desjardin D."/>
            <person name="Finy P."/>
            <person name="Geml J."/>
            <person name="Haridas S."/>
            <person name="Hughes K."/>
            <person name="Justo A."/>
            <person name="Karasinski D."/>
            <person name="Kautmanova I."/>
            <person name="Kiss B."/>
            <person name="Kocsube S."/>
            <person name="Kotiranta H."/>
            <person name="LaButti K.M."/>
            <person name="Lechner B.E."/>
            <person name="Liimatainen K."/>
            <person name="Lipzen A."/>
            <person name="Lukacs Z."/>
            <person name="Mihaltcheva S."/>
            <person name="Morgado L.N."/>
            <person name="Niskanen T."/>
            <person name="Noordeloos M.E."/>
            <person name="Ohm R.A."/>
            <person name="Ortiz-Santana B."/>
            <person name="Ovrebo C."/>
            <person name="Racz N."/>
            <person name="Riley R."/>
            <person name="Savchenko A."/>
            <person name="Shiryaev A."/>
            <person name="Soop K."/>
            <person name="Spirin V."/>
            <person name="Szebenyi C."/>
            <person name="Tomsovsky M."/>
            <person name="Tulloss R.E."/>
            <person name="Uehling J."/>
            <person name="Grigoriev I.V."/>
            <person name="Vagvolgyi C."/>
            <person name="Papp T."/>
            <person name="Martin F.M."/>
            <person name="Miettinen O."/>
            <person name="Hibbett D.S."/>
            <person name="Nagy L.G."/>
        </authorList>
    </citation>
    <scope>NUCLEOTIDE SEQUENCE [LARGE SCALE GENOMIC DNA]</scope>
    <source>
        <strain evidence="3 4">OMC1185</strain>
    </source>
</reference>
<dbReference type="Pfam" id="PF12697">
    <property type="entry name" value="Abhydrolase_6"/>
    <property type="match status" value="1"/>
</dbReference>
<dbReference type="InterPro" id="IPR000073">
    <property type="entry name" value="AB_hydrolase_1"/>
</dbReference>
<name>A0A5C3MQF7_9AGAM</name>